<dbReference type="FunFam" id="3.40.640.10:FF:000004">
    <property type="entry name" value="Acetylornithine aminotransferase"/>
    <property type="match status" value="1"/>
</dbReference>
<proteinExistence type="inferred from homology"/>
<dbReference type="HAMAP" id="MF_01107">
    <property type="entry name" value="ArgD_aminotrans_3"/>
    <property type="match status" value="1"/>
</dbReference>
<dbReference type="Pfam" id="PF00202">
    <property type="entry name" value="Aminotran_3"/>
    <property type="match status" value="1"/>
</dbReference>
<dbReference type="InterPro" id="IPR005814">
    <property type="entry name" value="Aminotrans_3"/>
</dbReference>
<dbReference type="NCBIfam" id="NF002325">
    <property type="entry name" value="PRK01278.1"/>
    <property type="match status" value="1"/>
</dbReference>
<comment type="similarity">
    <text evidence="5">Belongs to the class-III pyridoxal-phosphate-dependent aminotransferase family. ArgD subfamily.</text>
</comment>
<evidence type="ECO:0000313" key="7">
    <source>
        <dbReference type="Proteomes" id="UP000249799"/>
    </source>
</evidence>
<dbReference type="GO" id="GO:0003992">
    <property type="term" value="F:N2-acetyl-L-ornithine:2-oxoglutarate 5-aminotransferase activity"/>
    <property type="evidence" value="ECO:0007669"/>
    <property type="project" value="UniProtKB-UniRule"/>
</dbReference>
<dbReference type="GO" id="GO:0030170">
    <property type="term" value="F:pyridoxal phosphate binding"/>
    <property type="evidence" value="ECO:0007669"/>
    <property type="project" value="InterPro"/>
</dbReference>
<keyword evidence="7" id="KW-1185">Reference proteome</keyword>
<dbReference type="SUPFAM" id="SSF53383">
    <property type="entry name" value="PLP-dependent transferases"/>
    <property type="match status" value="1"/>
</dbReference>
<evidence type="ECO:0000256" key="5">
    <source>
        <dbReference type="HAMAP-Rule" id="MF_01107"/>
    </source>
</evidence>
<feature type="binding site" evidence="5">
    <location>
        <position position="141"/>
    </location>
    <ligand>
        <name>pyridoxal 5'-phosphate</name>
        <dbReference type="ChEBI" id="CHEBI:597326"/>
    </ligand>
</feature>
<keyword evidence="3 5" id="KW-0808">Transferase</keyword>
<evidence type="ECO:0000256" key="3">
    <source>
        <dbReference type="ARBA" id="ARBA00022679"/>
    </source>
</evidence>
<keyword evidence="2 5" id="KW-0028">Amino-acid biosynthesis</keyword>
<feature type="binding site" evidence="5">
    <location>
        <position position="144"/>
    </location>
    <ligand>
        <name>N(2)-acetyl-L-ornithine</name>
        <dbReference type="ChEBI" id="CHEBI:57805"/>
    </ligand>
</feature>
<dbReference type="InterPro" id="IPR049704">
    <property type="entry name" value="Aminotrans_3_PPA_site"/>
</dbReference>
<comment type="subcellular location">
    <subcellularLocation>
        <location evidence="5">Cytoplasm</location>
    </subcellularLocation>
</comment>
<dbReference type="EMBL" id="CP030032">
    <property type="protein sequence ID" value="AWV90304.1"/>
    <property type="molecule type" value="Genomic_DNA"/>
</dbReference>
<comment type="miscellaneous">
    <text evidence="5">May also have succinyldiaminopimelate aminotransferase activity, thus carrying out the corresponding step in lysine biosynthesis.</text>
</comment>
<protein>
    <recommendedName>
        <fullName evidence="5">Acetylornithine aminotransferase</fullName>
        <shortName evidence="5">ACOAT</shortName>
        <ecNumber evidence="5">2.6.1.11</ecNumber>
    </recommendedName>
</protein>
<keyword evidence="5" id="KW-0055">Arginine biosynthesis</keyword>
<evidence type="ECO:0000313" key="6">
    <source>
        <dbReference type="EMBL" id="AWV90304.1"/>
    </source>
</evidence>
<feature type="binding site" evidence="5">
    <location>
        <position position="283"/>
    </location>
    <ligand>
        <name>N(2)-acetyl-L-ornithine</name>
        <dbReference type="ChEBI" id="CHEBI:57805"/>
    </ligand>
</feature>
<dbReference type="UniPathway" id="UPA00068">
    <property type="reaction ID" value="UER00109"/>
</dbReference>
<dbReference type="RefSeq" id="WP_111335662.1">
    <property type="nucleotide sequence ID" value="NZ_CP030032.1"/>
</dbReference>
<organism evidence="6 7">
    <name type="scientific">Bradymonas sediminis</name>
    <dbReference type="NCBI Taxonomy" id="1548548"/>
    <lineage>
        <taxon>Bacteria</taxon>
        <taxon>Deltaproteobacteria</taxon>
        <taxon>Bradymonadales</taxon>
        <taxon>Bradymonadaceae</taxon>
        <taxon>Bradymonas</taxon>
    </lineage>
</organism>
<feature type="binding site" evidence="5">
    <location>
        <position position="284"/>
    </location>
    <ligand>
        <name>pyridoxal 5'-phosphate</name>
        <dbReference type="ChEBI" id="CHEBI:597326"/>
    </ligand>
</feature>
<dbReference type="CDD" id="cd00610">
    <property type="entry name" value="OAT_like"/>
    <property type="match status" value="1"/>
</dbReference>
<dbReference type="PROSITE" id="PS00600">
    <property type="entry name" value="AA_TRANSFER_CLASS_3"/>
    <property type="match status" value="1"/>
</dbReference>
<feature type="binding site" evidence="5">
    <location>
        <begin position="226"/>
        <end position="229"/>
    </location>
    <ligand>
        <name>pyridoxal 5'-phosphate</name>
        <dbReference type="ChEBI" id="CHEBI:597326"/>
    </ligand>
</feature>
<comment type="pathway">
    <text evidence="5">Amino-acid biosynthesis; L-arginine biosynthesis; N(2)-acetyl-L-ornithine from L-glutamate: step 4/4.</text>
</comment>
<gene>
    <name evidence="5" type="primary">argD</name>
    <name evidence="6" type="ORF">DN745_13580</name>
</gene>
<dbReference type="EC" id="2.6.1.11" evidence="5"/>
<dbReference type="Gene3D" id="3.90.1150.10">
    <property type="entry name" value="Aspartate Aminotransferase, domain 1"/>
    <property type="match status" value="1"/>
</dbReference>
<dbReference type="NCBIfam" id="TIGR00707">
    <property type="entry name" value="argD"/>
    <property type="match status" value="1"/>
</dbReference>
<evidence type="ECO:0000256" key="4">
    <source>
        <dbReference type="ARBA" id="ARBA00022898"/>
    </source>
</evidence>
<dbReference type="Proteomes" id="UP000249799">
    <property type="component" value="Chromosome"/>
</dbReference>
<feature type="binding site" evidence="5">
    <location>
        <begin position="107"/>
        <end position="108"/>
    </location>
    <ligand>
        <name>pyridoxal 5'-phosphate</name>
        <dbReference type="ChEBI" id="CHEBI:597326"/>
    </ligand>
</feature>
<dbReference type="PANTHER" id="PTHR11986:SF79">
    <property type="entry name" value="ACETYLORNITHINE AMINOTRANSFERASE, MITOCHONDRIAL"/>
    <property type="match status" value="1"/>
</dbReference>
<dbReference type="PANTHER" id="PTHR11986">
    <property type="entry name" value="AMINOTRANSFERASE CLASS III"/>
    <property type="match status" value="1"/>
</dbReference>
<dbReference type="GO" id="GO:0005737">
    <property type="term" value="C:cytoplasm"/>
    <property type="evidence" value="ECO:0007669"/>
    <property type="project" value="UniProtKB-SubCell"/>
</dbReference>
<dbReference type="AlphaFoldDB" id="A0A2Z4FNL0"/>
<sequence length="402" mass="43195">MTRTTQELLEAGDRHGSSTFSPARMILDHGEGVWIYDRDGNKYLDFVAGIAVTSLGYNHPRLTAALRDQVERLMHVSNLYYSAEQIELVDTLCARSFADRVFLCNSGTEAVESAIKLARRYQNVVVGKPEKYGIVSMLKSFHGRTMGALAATGQPKYHAGFEPMLPGFDYAEYNNLEDVASKVGPNTAAVLIEPIQGEGGVNPADAEFLRGLRKLCDDNGALLIFDEIQTGVGRTGKFFAHEAADVRPDIVTLAKGLGGGVPIGAMLSTEEIFQAFVKGSHGTTFGGNPLAARAALTVLEVLDEEELMANAAARGEQLREGLEALAERYDVIQSVRGRGLMMGAICGDAAPAIVGECLKQGLLINTAGGNTLRFVPPMIVSEDDVKEALKRLGKALEVFANS</sequence>
<evidence type="ECO:0000256" key="1">
    <source>
        <dbReference type="ARBA" id="ARBA00022576"/>
    </source>
</evidence>
<name>A0A2Z4FNL0_9DELT</name>
<dbReference type="GO" id="GO:0006526">
    <property type="term" value="P:L-arginine biosynthetic process"/>
    <property type="evidence" value="ECO:0007669"/>
    <property type="project" value="UniProtKB-UniRule"/>
</dbReference>
<comment type="catalytic activity">
    <reaction evidence="5">
        <text>N(2)-acetyl-L-ornithine + 2-oxoglutarate = N-acetyl-L-glutamate 5-semialdehyde + L-glutamate</text>
        <dbReference type="Rhea" id="RHEA:18049"/>
        <dbReference type="ChEBI" id="CHEBI:16810"/>
        <dbReference type="ChEBI" id="CHEBI:29123"/>
        <dbReference type="ChEBI" id="CHEBI:29985"/>
        <dbReference type="ChEBI" id="CHEBI:57805"/>
        <dbReference type="EC" id="2.6.1.11"/>
    </reaction>
</comment>
<dbReference type="InterPro" id="IPR015422">
    <property type="entry name" value="PyrdxlP-dep_Trfase_small"/>
</dbReference>
<dbReference type="PIRSF" id="PIRSF000521">
    <property type="entry name" value="Transaminase_4ab_Lys_Orn"/>
    <property type="match status" value="1"/>
</dbReference>
<feature type="modified residue" description="N6-(pyridoxal phosphate)lysine" evidence="5">
    <location>
        <position position="255"/>
    </location>
</feature>
<dbReference type="InterPro" id="IPR004636">
    <property type="entry name" value="AcOrn/SuccOrn_fam"/>
</dbReference>
<evidence type="ECO:0000256" key="2">
    <source>
        <dbReference type="ARBA" id="ARBA00022605"/>
    </source>
</evidence>
<dbReference type="OrthoDB" id="9801834at2"/>
<dbReference type="Gene3D" id="3.40.640.10">
    <property type="entry name" value="Type I PLP-dependent aspartate aminotransferase-like (Major domain)"/>
    <property type="match status" value="1"/>
</dbReference>
<keyword evidence="1 5" id="KW-0032">Aminotransferase</keyword>
<dbReference type="KEGG" id="bsed:DN745_13580"/>
<keyword evidence="5" id="KW-0963">Cytoplasm</keyword>
<dbReference type="InterPro" id="IPR015421">
    <property type="entry name" value="PyrdxlP-dep_Trfase_major"/>
</dbReference>
<accession>A0A2Z4FNL0</accession>
<comment type="subunit">
    <text evidence="5">Homodimer.</text>
</comment>
<comment type="cofactor">
    <cofactor evidence="5">
        <name>pyridoxal 5'-phosphate</name>
        <dbReference type="ChEBI" id="CHEBI:597326"/>
    </cofactor>
    <text evidence="5">Binds 1 pyridoxal phosphate per subunit.</text>
</comment>
<keyword evidence="4 5" id="KW-0663">Pyridoxal phosphate</keyword>
<dbReference type="GO" id="GO:0042802">
    <property type="term" value="F:identical protein binding"/>
    <property type="evidence" value="ECO:0007669"/>
    <property type="project" value="TreeGrafter"/>
</dbReference>
<reference evidence="6 7" key="1">
    <citation type="submission" date="2018-06" db="EMBL/GenBank/DDBJ databases">
        <title>Lujinxingia sediminis gen. nov. sp. nov., a new facultative anaerobic member of the class Deltaproteobacteria, and proposal of Lujinxingaceae fam. nov.</title>
        <authorList>
            <person name="Guo L.-Y."/>
            <person name="Li C.-M."/>
            <person name="Wang S."/>
            <person name="Du Z.-J."/>
        </authorList>
    </citation>
    <scope>NUCLEOTIDE SEQUENCE [LARGE SCALE GENOMIC DNA]</scope>
    <source>
        <strain evidence="6 7">FA350</strain>
    </source>
</reference>
<dbReference type="InterPro" id="IPR015424">
    <property type="entry name" value="PyrdxlP-dep_Trfase"/>
</dbReference>
<dbReference type="InterPro" id="IPR050103">
    <property type="entry name" value="Class-III_PLP-dep_AT"/>
</dbReference>